<comment type="caution">
    <text evidence="2">The sequence shown here is derived from an EMBL/GenBank/DDBJ whole genome shotgun (WGS) entry which is preliminary data.</text>
</comment>
<accession>A0A366FMK1</accession>
<feature type="domain" description="Glycoside-hydrolase family GH114 TIM-barrel" evidence="1">
    <location>
        <begin position="26"/>
        <end position="256"/>
    </location>
</feature>
<dbReference type="InterPro" id="IPR004352">
    <property type="entry name" value="GH114_TIM-barrel"/>
</dbReference>
<dbReference type="Pfam" id="PF03537">
    <property type="entry name" value="Glyco_hydro_114"/>
    <property type="match status" value="1"/>
</dbReference>
<proteinExistence type="predicted"/>
<dbReference type="EMBL" id="QNRK01000007">
    <property type="protein sequence ID" value="RBP15801.1"/>
    <property type="molecule type" value="Genomic_DNA"/>
</dbReference>
<evidence type="ECO:0000313" key="2">
    <source>
        <dbReference type="EMBL" id="RBP15801.1"/>
    </source>
</evidence>
<organism evidence="2 3">
    <name type="scientific">Roseiarcus fermentans</name>
    <dbReference type="NCBI Taxonomy" id="1473586"/>
    <lineage>
        <taxon>Bacteria</taxon>
        <taxon>Pseudomonadati</taxon>
        <taxon>Pseudomonadota</taxon>
        <taxon>Alphaproteobacteria</taxon>
        <taxon>Hyphomicrobiales</taxon>
        <taxon>Roseiarcaceae</taxon>
        <taxon>Roseiarcus</taxon>
    </lineage>
</organism>
<dbReference type="AlphaFoldDB" id="A0A366FMK1"/>
<keyword evidence="3" id="KW-1185">Reference proteome</keyword>
<dbReference type="PANTHER" id="PTHR35882:SF2">
    <property type="entry name" value="PELA"/>
    <property type="match status" value="1"/>
</dbReference>
<dbReference type="Proteomes" id="UP000253529">
    <property type="component" value="Unassembled WGS sequence"/>
</dbReference>
<dbReference type="OrthoDB" id="30037at2"/>
<dbReference type="SUPFAM" id="SSF51445">
    <property type="entry name" value="(Trans)glycosidases"/>
    <property type="match status" value="1"/>
</dbReference>
<dbReference type="InterPro" id="IPR016062">
    <property type="entry name" value="TM1410-rel"/>
</dbReference>
<sequence length="562" mass="55940">MSTPVNGVVVYNDIDPAQVASAPVGVKLIDIYGGANGGLFTNAQVAQMESGGGSLLGYFSIGMAESYRPYFSSLPSSALGPQVTSGVYQAAYWTPAWLSVAETYVQTMIDGGYQGAFFDVVNQAETAWSIQNAPGGTLASAEGAMITLIQEVANYAHSKDPNFQIWINSSGAYDMLANSTLVNTISGAIEESLYYQSPTTAQPADGTSEVAGYLKNVTAAGKPVIDIEFVSGAAQVADVVAKDKAAGFGYYIANPDQAFDGIDTQGFSSSPPAGTVPTVAIVTKGVTTTSAAQTIAGTVDVADAGSTVTILDGTKSIGSATVAANGAWSAAVTLANAGANVLTATDANSAGKGTSNAVTFTLQSATTPAAPTLSIAKSPLTVSGGGGKVALGVHVTAPASATATTVTIAGLPRYETITDSLDGARFSGSSLTLTAAEVDSGLTLTSHYRGGGTPSATLTITATDTIGGVSYTSAAKTLVVNNPPPASTPGAVGLAKTLAAIAPVDEAASISIAPRGSGAGSVASDLASALASHGGAVFDPTRLAPVGDLRLGTLAAADPHRV</sequence>
<dbReference type="Gene3D" id="2.60.40.10">
    <property type="entry name" value="Immunoglobulins"/>
    <property type="match status" value="1"/>
</dbReference>
<reference evidence="2 3" key="1">
    <citation type="submission" date="2018-06" db="EMBL/GenBank/DDBJ databases">
        <title>Genomic Encyclopedia of Type Strains, Phase IV (KMG-IV): sequencing the most valuable type-strain genomes for metagenomic binning, comparative biology and taxonomic classification.</title>
        <authorList>
            <person name="Goeker M."/>
        </authorList>
    </citation>
    <scope>NUCLEOTIDE SEQUENCE [LARGE SCALE GENOMIC DNA]</scope>
    <source>
        <strain evidence="2 3">DSM 24875</strain>
    </source>
</reference>
<protein>
    <submittedName>
        <fullName evidence="2">Uncharacterized protein (TIGR01370 family)</fullName>
    </submittedName>
</protein>
<dbReference type="InterPro" id="IPR017853">
    <property type="entry name" value="GH"/>
</dbReference>
<dbReference type="InterPro" id="IPR013783">
    <property type="entry name" value="Ig-like_fold"/>
</dbReference>
<evidence type="ECO:0000313" key="3">
    <source>
        <dbReference type="Proteomes" id="UP000253529"/>
    </source>
</evidence>
<gene>
    <name evidence="2" type="ORF">DFR50_10771</name>
</gene>
<dbReference type="Gene3D" id="3.20.20.70">
    <property type="entry name" value="Aldolase class I"/>
    <property type="match status" value="1"/>
</dbReference>
<name>A0A366FMK1_9HYPH</name>
<dbReference type="InterPro" id="IPR013785">
    <property type="entry name" value="Aldolase_TIM"/>
</dbReference>
<evidence type="ECO:0000259" key="1">
    <source>
        <dbReference type="Pfam" id="PF03537"/>
    </source>
</evidence>
<dbReference type="RefSeq" id="WP_113888628.1">
    <property type="nucleotide sequence ID" value="NZ_QNRK01000007.1"/>
</dbReference>
<dbReference type="PRINTS" id="PR01545">
    <property type="entry name" value="THEMAYE10DUF"/>
</dbReference>
<dbReference type="PANTHER" id="PTHR35882">
    <property type="entry name" value="PELA"/>
    <property type="match status" value="1"/>
</dbReference>